<feature type="region of interest" description="Disordered" evidence="1">
    <location>
        <begin position="147"/>
        <end position="168"/>
    </location>
</feature>
<proteinExistence type="predicted"/>
<keyword evidence="3" id="KW-0732">Signal</keyword>
<reference evidence="4 5" key="1">
    <citation type="submission" date="2024-05" db="EMBL/GenBank/DDBJ databases">
        <title>A draft genome resource for the thread blight pathogen Marasmius tenuissimus strain MS-2.</title>
        <authorList>
            <person name="Yulfo-Soto G.E."/>
            <person name="Baruah I.K."/>
            <person name="Amoako-Attah I."/>
            <person name="Bukari Y."/>
            <person name="Meinhardt L.W."/>
            <person name="Bailey B.A."/>
            <person name="Cohen S.P."/>
        </authorList>
    </citation>
    <scope>NUCLEOTIDE SEQUENCE [LARGE SCALE GENOMIC DNA]</scope>
    <source>
        <strain evidence="4 5">MS-2</strain>
    </source>
</reference>
<feature type="transmembrane region" description="Helical" evidence="2">
    <location>
        <begin position="324"/>
        <end position="348"/>
    </location>
</feature>
<name>A0ABR3A1K3_9AGAR</name>
<feature type="compositionally biased region" description="Polar residues" evidence="1">
    <location>
        <begin position="282"/>
        <end position="297"/>
    </location>
</feature>
<feature type="compositionally biased region" description="Polar residues" evidence="1">
    <location>
        <begin position="418"/>
        <end position="432"/>
    </location>
</feature>
<comment type="caution">
    <text evidence="4">The sequence shown here is derived from an EMBL/GenBank/DDBJ whole genome shotgun (WGS) entry which is preliminary data.</text>
</comment>
<feature type="signal peptide" evidence="3">
    <location>
        <begin position="1"/>
        <end position="22"/>
    </location>
</feature>
<feature type="compositionally biased region" description="Low complexity" evidence="1">
    <location>
        <begin position="147"/>
        <end position="163"/>
    </location>
</feature>
<sequence>MKSSSAAAAAALFFAFPSNSLGYTWNFKSTPTQCGQLTIAISGQGSPPYSVLILPSGQTSFQNGTEVRKIIEANSTADSSEITFQLKYPANSQFVAVVSGHSLGLTWYFGAMGWMDGKVLEKRQGWGEIEEEGVVFRASGRVPRMTSVSDSTGFGSGGTSAAAQVTDSNDSSCYDASTSVVPQWVFNTEPQSQIVQCQPTRLWWDPSKVQGKVSFLGVIPGGNSFKIPEGQITDKSSSGLGTGFDWTPNIRAGTTLHIVGSDGRGTGNGGSTRPNVGDNINRDNSCLNDQSPSSTAGNPAGGSYPTDSSGNGVSESGGGNKTNVGAIVGGVVGGVFALIALALVLWFFRKRSQDRRRPHEKPVDLLNADEGDESDRRQHLPQYYEPEPFLMPDPTVAGSEHDTEGRPLSTHYSDRPSSRSGTPDIASTSGATRKTAPRPYRAVNIIQHDDAGPSDKPEPEAPETIELPPAYTNIRQ</sequence>
<protein>
    <submittedName>
        <fullName evidence="4">Uncharacterized protein</fullName>
    </submittedName>
</protein>
<gene>
    <name evidence="4" type="ORF">AAF712_005437</name>
</gene>
<evidence type="ECO:0000313" key="4">
    <source>
        <dbReference type="EMBL" id="KAL0067450.1"/>
    </source>
</evidence>
<feature type="region of interest" description="Disordered" evidence="1">
    <location>
        <begin position="257"/>
        <end position="317"/>
    </location>
</feature>
<organism evidence="4 5">
    <name type="scientific">Marasmius tenuissimus</name>
    <dbReference type="NCBI Taxonomy" id="585030"/>
    <lineage>
        <taxon>Eukaryota</taxon>
        <taxon>Fungi</taxon>
        <taxon>Dikarya</taxon>
        <taxon>Basidiomycota</taxon>
        <taxon>Agaricomycotina</taxon>
        <taxon>Agaricomycetes</taxon>
        <taxon>Agaricomycetidae</taxon>
        <taxon>Agaricales</taxon>
        <taxon>Marasmiineae</taxon>
        <taxon>Marasmiaceae</taxon>
        <taxon>Marasmius</taxon>
    </lineage>
</organism>
<feature type="compositionally biased region" description="Basic and acidic residues" evidence="1">
    <location>
        <begin position="447"/>
        <end position="459"/>
    </location>
</feature>
<evidence type="ECO:0000256" key="2">
    <source>
        <dbReference type="SAM" id="Phobius"/>
    </source>
</evidence>
<keyword evidence="5" id="KW-1185">Reference proteome</keyword>
<evidence type="ECO:0000313" key="5">
    <source>
        <dbReference type="Proteomes" id="UP001437256"/>
    </source>
</evidence>
<feature type="region of interest" description="Disordered" evidence="1">
    <location>
        <begin position="353"/>
        <end position="476"/>
    </location>
</feature>
<evidence type="ECO:0000256" key="3">
    <source>
        <dbReference type="SAM" id="SignalP"/>
    </source>
</evidence>
<feature type="region of interest" description="Disordered" evidence="1">
    <location>
        <begin position="227"/>
        <end position="246"/>
    </location>
</feature>
<evidence type="ECO:0000256" key="1">
    <source>
        <dbReference type="SAM" id="MobiDB-lite"/>
    </source>
</evidence>
<keyword evidence="2" id="KW-0812">Transmembrane</keyword>
<accession>A0ABR3A1K3</accession>
<keyword evidence="2" id="KW-0472">Membrane</keyword>
<dbReference type="EMBL" id="JBBXMP010000025">
    <property type="protein sequence ID" value="KAL0067450.1"/>
    <property type="molecule type" value="Genomic_DNA"/>
</dbReference>
<feature type="chain" id="PRO_5046779417" evidence="3">
    <location>
        <begin position="23"/>
        <end position="476"/>
    </location>
</feature>
<keyword evidence="2" id="KW-1133">Transmembrane helix</keyword>
<dbReference type="Proteomes" id="UP001437256">
    <property type="component" value="Unassembled WGS sequence"/>
</dbReference>